<protein>
    <submittedName>
        <fullName evidence="1">Uncharacterized protein</fullName>
    </submittedName>
</protein>
<sequence length="105" mass="11697">MPAYILRYEGTKLLAGIHAARSERELALLVDEETTPGDFEYAELRERFGIEFRTKDGAAVPYEIGTEPASPAGALATADYVYMTGTLSMALFTGEGLTWRRFFEH</sequence>
<dbReference type="EMBL" id="VFRP01000034">
    <property type="protein sequence ID" value="TPE47169.1"/>
    <property type="molecule type" value="Genomic_DNA"/>
</dbReference>
<dbReference type="RefSeq" id="WP_140456013.1">
    <property type="nucleotide sequence ID" value="NZ_VFRP01000034.1"/>
</dbReference>
<comment type="caution">
    <text evidence="1">The sequence shown here is derived from an EMBL/GenBank/DDBJ whole genome shotgun (WGS) entry which is preliminary data.</text>
</comment>
<organism evidence="1 2">
    <name type="scientific">Amaricoccus solimangrovi</name>
    <dbReference type="NCBI Taxonomy" id="2589815"/>
    <lineage>
        <taxon>Bacteria</taxon>
        <taxon>Pseudomonadati</taxon>
        <taxon>Pseudomonadota</taxon>
        <taxon>Alphaproteobacteria</taxon>
        <taxon>Rhodobacterales</taxon>
        <taxon>Paracoccaceae</taxon>
        <taxon>Amaricoccus</taxon>
    </lineage>
</organism>
<reference evidence="1 2" key="1">
    <citation type="submission" date="2019-06" db="EMBL/GenBank/DDBJ databases">
        <title>A novel bacterium of genus Amaricoccus, isolated from marine sediment.</title>
        <authorList>
            <person name="Huang H."/>
            <person name="Mo K."/>
            <person name="Hu Y."/>
        </authorList>
    </citation>
    <scope>NUCLEOTIDE SEQUENCE [LARGE SCALE GENOMIC DNA]</scope>
    <source>
        <strain evidence="1 2">HB172011</strain>
    </source>
</reference>
<proteinExistence type="predicted"/>
<name>A0A501WC39_9RHOB</name>
<dbReference type="Proteomes" id="UP000319255">
    <property type="component" value="Unassembled WGS sequence"/>
</dbReference>
<dbReference type="AlphaFoldDB" id="A0A501WC39"/>
<evidence type="ECO:0000313" key="2">
    <source>
        <dbReference type="Proteomes" id="UP000319255"/>
    </source>
</evidence>
<gene>
    <name evidence="1" type="ORF">FJM51_20600</name>
</gene>
<keyword evidence="2" id="KW-1185">Reference proteome</keyword>
<evidence type="ECO:0000313" key="1">
    <source>
        <dbReference type="EMBL" id="TPE47169.1"/>
    </source>
</evidence>
<accession>A0A501WC39</accession>